<dbReference type="InterPro" id="IPR000366">
    <property type="entry name" value="GPCR_STE2"/>
</dbReference>
<gene>
    <name evidence="2" type="ORF">S7711_04784</name>
</gene>
<proteinExistence type="predicted"/>
<organism evidence="2 3">
    <name type="scientific">Stachybotrys chartarum (strain CBS 109288 / IBT 7711)</name>
    <name type="common">Toxic black mold</name>
    <name type="synonym">Stilbospora chartarum</name>
    <dbReference type="NCBI Taxonomy" id="1280523"/>
    <lineage>
        <taxon>Eukaryota</taxon>
        <taxon>Fungi</taxon>
        <taxon>Dikarya</taxon>
        <taxon>Ascomycota</taxon>
        <taxon>Pezizomycotina</taxon>
        <taxon>Sordariomycetes</taxon>
        <taxon>Hypocreomycetidae</taxon>
        <taxon>Hypocreales</taxon>
        <taxon>Stachybotryaceae</taxon>
        <taxon>Stachybotrys</taxon>
    </lineage>
</organism>
<evidence type="ECO:0000313" key="2">
    <source>
        <dbReference type="EMBL" id="KEY68253.1"/>
    </source>
</evidence>
<dbReference type="EMBL" id="KL648585">
    <property type="protein sequence ID" value="KEY68253.1"/>
    <property type="molecule type" value="Genomic_DNA"/>
</dbReference>
<dbReference type="CDD" id="cd14939">
    <property type="entry name" value="7tmD_STE2"/>
    <property type="match status" value="1"/>
</dbReference>
<feature type="transmembrane region" description="Helical" evidence="1">
    <location>
        <begin position="119"/>
        <end position="141"/>
    </location>
</feature>
<keyword evidence="1" id="KW-1133">Transmembrane helix</keyword>
<feature type="transmembrane region" description="Helical" evidence="1">
    <location>
        <begin position="153"/>
        <end position="172"/>
    </location>
</feature>
<feature type="transmembrane region" description="Helical" evidence="1">
    <location>
        <begin position="36"/>
        <end position="60"/>
    </location>
</feature>
<evidence type="ECO:0000313" key="3">
    <source>
        <dbReference type="Proteomes" id="UP000028045"/>
    </source>
</evidence>
<keyword evidence="1" id="KW-0812">Transmembrane</keyword>
<dbReference type="Gene3D" id="1.10.287.920">
    <property type="entry name" value="Pheromone alpha factor receptor"/>
    <property type="match status" value="1"/>
</dbReference>
<keyword evidence="1" id="KW-0472">Membrane</keyword>
<dbReference type="PRINTS" id="PR00250">
    <property type="entry name" value="GPCRSTE2"/>
</dbReference>
<dbReference type="Pfam" id="PF02116">
    <property type="entry name" value="STE2"/>
    <property type="match status" value="1"/>
</dbReference>
<feature type="transmembrane region" description="Helical" evidence="1">
    <location>
        <begin position="192"/>
        <end position="212"/>
    </location>
</feature>
<feature type="transmembrane region" description="Helical" evidence="1">
    <location>
        <begin position="266"/>
        <end position="285"/>
    </location>
</feature>
<evidence type="ECO:0008006" key="4">
    <source>
        <dbReference type="Google" id="ProtNLM"/>
    </source>
</evidence>
<keyword evidence="3" id="KW-1185">Reference proteome</keyword>
<name>A0A084ASH4_STACB</name>
<dbReference type="GO" id="GO:0000750">
    <property type="term" value="P:pheromone-dependent signal transduction involved in conjugation with cellular fusion"/>
    <property type="evidence" value="ECO:0007669"/>
    <property type="project" value="TreeGrafter"/>
</dbReference>
<dbReference type="GO" id="GO:0004932">
    <property type="term" value="F:mating-type factor pheromone receptor activity"/>
    <property type="evidence" value="ECO:0007669"/>
    <property type="project" value="InterPro"/>
</dbReference>
<dbReference type="HOGENOM" id="CLU_035056_0_1_1"/>
<dbReference type="Proteomes" id="UP000028045">
    <property type="component" value="Unassembled WGS sequence"/>
</dbReference>
<feature type="transmembrane region" description="Helical" evidence="1">
    <location>
        <begin position="72"/>
        <end position="93"/>
    </location>
</feature>
<protein>
    <recommendedName>
        <fullName evidence="4">Pheromone receptor</fullName>
    </recommendedName>
</protein>
<dbReference type="PANTHER" id="PTHR28009">
    <property type="entry name" value="PHEROMONE ALPHA FACTOR RECEPTOR"/>
    <property type="match status" value="1"/>
</dbReference>
<reference evidence="2 3" key="1">
    <citation type="journal article" date="2014" name="BMC Genomics">
        <title>Comparative genome sequencing reveals chemotype-specific gene clusters in the toxigenic black mold Stachybotrys.</title>
        <authorList>
            <person name="Semeiks J."/>
            <person name="Borek D."/>
            <person name="Otwinowski Z."/>
            <person name="Grishin N.V."/>
        </authorList>
    </citation>
    <scope>NUCLEOTIDE SEQUENCE [LARGE SCALE GENOMIC DNA]</scope>
    <source>
        <strain evidence="3">CBS 109288 / IBT 7711</strain>
    </source>
</reference>
<accession>A0A084ASH4</accession>
<dbReference type="AlphaFoldDB" id="A0A084ASH4"/>
<evidence type="ECO:0000256" key="1">
    <source>
        <dbReference type="SAM" id="Phobius"/>
    </source>
</evidence>
<sequence length="385" mass="42462">MASFNPHLQNVTFLAADGRTQLHAPLAQVDAMNHESFSICISYGSQLGACVIMLVVVLILTPAAKLRRPSSVLHVLGLLVCMIRMALLCAWFPSPFNNFYAFWANDYSHLRSSDFQAPVAANIFSMLLVIIIEAALMYQAWTMVSLWRYTARVALGIVSAAITLLTIGWRIAFTVIQTEAVLTLVTPPTYIWVVHSMIITNLVSICWFCALFNIKLAEHLISNRGVLPSYKFLTPMEILIMTNGLLMVIPVVFASLEWGQFTNFESASLTMTSVVVILPLGTLAAQRMANTNNLSHNPEESSGFKGGLQHSPDSTTRLKDTTFSISSATGTMPQSSILSRCEAGGTSYRDPEAAYMELGPLDPQRELANGQVRVDHDLEQRVDRI</sequence>
<feature type="transmembrane region" description="Helical" evidence="1">
    <location>
        <begin position="232"/>
        <end position="254"/>
    </location>
</feature>
<dbReference type="InterPro" id="IPR027458">
    <property type="entry name" value="STE2_TM1-TM2_sf"/>
</dbReference>
<dbReference type="GO" id="GO:0038038">
    <property type="term" value="C:G protein-coupled receptor homodimeric complex"/>
    <property type="evidence" value="ECO:0007669"/>
    <property type="project" value="TreeGrafter"/>
</dbReference>
<dbReference type="PANTHER" id="PTHR28009:SF1">
    <property type="entry name" value="PHEROMONE ALPHA FACTOR RECEPTOR"/>
    <property type="match status" value="1"/>
</dbReference>
<dbReference type="OrthoDB" id="5402633at2759"/>